<dbReference type="PANTHER" id="PTHR24216:SF8">
    <property type="entry name" value="PAXILLIN, ISOFORM F"/>
    <property type="match status" value="1"/>
</dbReference>
<feature type="compositionally biased region" description="Pro residues" evidence="1">
    <location>
        <begin position="1078"/>
        <end position="1087"/>
    </location>
</feature>
<feature type="compositionally biased region" description="Basic and acidic residues" evidence="1">
    <location>
        <begin position="684"/>
        <end position="693"/>
    </location>
</feature>
<protein>
    <recommendedName>
        <fullName evidence="3">E-beta-farnesene synthase</fullName>
    </recommendedName>
</protein>
<feature type="region of interest" description="Disordered" evidence="1">
    <location>
        <begin position="575"/>
        <end position="805"/>
    </location>
</feature>
<evidence type="ECO:0008006" key="3">
    <source>
        <dbReference type="Google" id="ProtNLM"/>
    </source>
</evidence>
<dbReference type="EMBL" id="BKCJ010009062">
    <property type="protein sequence ID" value="GEU85217.1"/>
    <property type="molecule type" value="Genomic_DNA"/>
</dbReference>
<feature type="compositionally biased region" description="Low complexity" evidence="1">
    <location>
        <begin position="1060"/>
        <end position="1076"/>
    </location>
</feature>
<name>A0A6L2NI19_TANCI</name>
<feature type="compositionally biased region" description="Basic and acidic residues" evidence="1">
    <location>
        <begin position="747"/>
        <end position="757"/>
    </location>
</feature>
<proteinExistence type="predicted"/>
<reference evidence="2" key="1">
    <citation type="journal article" date="2019" name="Sci. Rep.">
        <title>Draft genome of Tanacetum cinerariifolium, the natural source of mosquito coil.</title>
        <authorList>
            <person name="Yamashiro T."/>
            <person name="Shiraishi A."/>
            <person name="Satake H."/>
            <person name="Nakayama K."/>
        </authorList>
    </citation>
    <scope>NUCLEOTIDE SEQUENCE</scope>
</reference>
<sequence>MVAILEKGEFNIDFHPMVDFIAVSPLRMGQFGQITHSHQYVVPFHTKKLFTTLRVNSPSFSGKIVPLFNTMLVHQGEGSGTPTEPHHTPSPAADTSHPTTSSIPLPSLHTAPIPPVTQTNTTPIREGEACPTESGFIADQDRATIAKSSTLPYDSAPRAQDVEILRLKERVQVLEDRESVAAKQSGDDAPIKRRSINEGEAAAKRICDDSEELERVLTSIYIAKVLAGGIDVPTGSGSIPNVGPPAADIFIGSKVAPTASLIVTSYSRRKGKEVMVESDTPKKQRLQEQIDAQVSRELEEQQEKEDMRMNEQIARDAEVARIHAREELQGMIDSLDRTNETIAKYMQEYQEFASELPLEKKIELISDLVKYQENYSKVYKLQSQQRRPMTKKQNRDYYMTMIRNNLGWKEEAKRIKRKWFNLEQEHVKKTSGEAPEIEKSTEEIPKEKMKEMMQLEEFTQSIHTFIEDKRNMAQHTHGKKKATLIVIPSIRFTKLIIYHLQRKHKFYPRLDSSLHLPNEEPVLRYLKFSAKETKREFFGMPIPGSLITVDIQGASYYQEYLGKVAKHKRYLASETGSDLDSPALKPTKIAKKSKPTAPKADPRPPVSKPASSKQPEPKLAPAKTQGKKYKLTIKISEKPSKAKKSIPGSVLKRRKPISSLRSIDESVTEDVPEKEPRVDDEEADVQRALEESLKSMYDVPQGPLPPVTPKKKSPADRYIFQRHTSTPTGSFGHDESSSLYAELGLTDNKEESKKDVPWADSGVQGKAQAGPDPGAQNKGQAGSNPDEQAEGQAGLDPSNAEASQPLPIPVVHVGSDLEHMDLDVADVSTQPLPEQMDEGFTATAYPNVQENLKLTVEEQMILEEPASSLGTLSSLQHLIKDLSFGDLFFSDKPSKANNEKATAETEAESMVFVTIQHDTSSIPLMTTQIIDLTSRPDHGACLYTLEQLDIPHHVSKAVDEVFIDAVDSAMQAPLWNYFRDLPEVDMKEILHQCMWETDSYKTHKDHTQLYEALEKSMNRDHSEELAKDLAKARKKKKKSRESPKMLPGSPHHQPPPHPLPASSSRASGSLRASRSSQVPPPPPPPPSTNQKVQSSDDEDIENDHIPKVNLQQDWWKPLEEERPATPEPAWSIPSSDVPVPANNWASTLASTYSPPPEDSLLAQTGNIAMFMDWFCKRRGITELKPQDLEGPVFEIIKVFYPNLIHLQYQMEECNKLLTDSVDDSILRHNVRKPLPLGGPSGQVTIQSEFFFNKDLEYLRYGSKGSRPALSISKMKAAYYPDIGLEQMVPDQMWIEEECKYDIAAMYGISHWWFQRQRFYIDRHTSEGDCRAVRTHMRILSFVRIEVFSKYGYDYMKKTVLRRTDLNEHVIAERDFKYLYLSDFEDMYLLNLQGHLNHLPPKDKKILTIAANLWTRHLVIRQRDRYGVWMIMHFNEIHKFSIGTLQQIDEALDYRVKEFKINRMNPSLNTRFWTKKDVDRSKEFMFAIQK</sequence>
<comment type="caution">
    <text evidence="2">The sequence shown here is derived from an EMBL/GenBank/DDBJ whole genome shotgun (WGS) entry which is preliminary data.</text>
</comment>
<feature type="compositionally biased region" description="Polar residues" evidence="1">
    <location>
        <begin position="777"/>
        <end position="786"/>
    </location>
</feature>
<organism evidence="2">
    <name type="scientific">Tanacetum cinerariifolium</name>
    <name type="common">Dalmatian daisy</name>
    <name type="synonym">Chrysanthemum cinerariifolium</name>
    <dbReference type="NCBI Taxonomy" id="118510"/>
    <lineage>
        <taxon>Eukaryota</taxon>
        <taxon>Viridiplantae</taxon>
        <taxon>Streptophyta</taxon>
        <taxon>Embryophyta</taxon>
        <taxon>Tracheophyta</taxon>
        <taxon>Spermatophyta</taxon>
        <taxon>Magnoliopsida</taxon>
        <taxon>eudicotyledons</taxon>
        <taxon>Gunneridae</taxon>
        <taxon>Pentapetalae</taxon>
        <taxon>asterids</taxon>
        <taxon>campanulids</taxon>
        <taxon>Asterales</taxon>
        <taxon>Asteraceae</taxon>
        <taxon>Asteroideae</taxon>
        <taxon>Anthemideae</taxon>
        <taxon>Anthemidinae</taxon>
        <taxon>Tanacetum</taxon>
    </lineage>
</organism>
<dbReference type="PANTHER" id="PTHR24216">
    <property type="entry name" value="PAXILLIN-RELATED"/>
    <property type="match status" value="1"/>
</dbReference>
<feature type="compositionally biased region" description="Basic and acidic residues" evidence="1">
    <location>
        <begin position="1017"/>
        <end position="1031"/>
    </location>
</feature>
<gene>
    <name evidence="2" type="ORF">Tci_057195</name>
</gene>
<evidence type="ECO:0000256" key="1">
    <source>
        <dbReference type="SAM" id="MobiDB-lite"/>
    </source>
</evidence>
<feature type="region of interest" description="Disordered" evidence="1">
    <location>
        <begin position="1017"/>
        <end position="1100"/>
    </location>
</feature>
<evidence type="ECO:0000313" key="2">
    <source>
        <dbReference type="EMBL" id="GEU85217.1"/>
    </source>
</evidence>
<accession>A0A6L2NI19</accession>
<feature type="region of interest" description="Disordered" evidence="1">
    <location>
        <begin position="75"/>
        <end position="115"/>
    </location>
</feature>